<dbReference type="Proteomes" id="UP000886501">
    <property type="component" value="Unassembled WGS sequence"/>
</dbReference>
<dbReference type="EMBL" id="MU118345">
    <property type="protein sequence ID" value="KAF9642824.1"/>
    <property type="molecule type" value="Genomic_DNA"/>
</dbReference>
<gene>
    <name evidence="1" type="ORF">BDM02DRAFT_1857809</name>
</gene>
<comment type="caution">
    <text evidence="1">The sequence shown here is derived from an EMBL/GenBank/DDBJ whole genome shotgun (WGS) entry which is preliminary data.</text>
</comment>
<evidence type="ECO:0000313" key="1">
    <source>
        <dbReference type="EMBL" id="KAF9642824.1"/>
    </source>
</evidence>
<reference evidence="1" key="1">
    <citation type="submission" date="2019-10" db="EMBL/GenBank/DDBJ databases">
        <authorList>
            <consortium name="DOE Joint Genome Institute"/>
            <person name="Kuo A."/>
            <person name="Miyauchi S."/>
            <person name="Kiss E."/>
            <person name="Drula E."/>
            <person name="Kohler A."/>
            <person name="Sanchez-Garcia M."/>
            <person name="Andreopoulos B."/>
            <person name="Barry K.W."/>
            <person name="Bonito G."/>
            <person name="Buee M."/>
            <person name="Carver A."/>
            <person name="Chen C."/>
            <person name="Cichocki N."/>
            <person name="Clum A."/>
            <person name="Culley D."/>
            <person name="Crous P.W."/>
            <person name="Fauchery L."/>
            <person name="Girlanda M."/>
            <person name="Hayes R."/>
            <person name="Keri Z."/>
            <person name="Labutti K."/>
            <person name="Lipzen A."/>
            <person name="Lombard V."/>
            <person name="Magnuson J."/>
            <person name="Maillard F."/>
            <person name="Morin E."/>
            <person name="Murat C."/>
            <person name="Nolan M."/>
            <person name="Ohm R."/>
            <person name="Pangilinan J."/>
            <person name="Pereira M."/>
            <person name="Perotto S."/>
            <person name="Peter M."/>
            <person name="Riley R."/>
            <person name="Sitrit Y."/>
            <person name="Stielow B."/>
            <person name="Szollosi G."/>
            <person name="Zifcakova L."/>
            <person name="Stursova M."/>
            <person name="Spatafora J.W."/>
            <person name="Tedersoo L."/>
            <person name="Vaario L.-M."/>
            <person name="Yamada A."/>
            <person name="Yan M."/>
            <person name="Wang P."/>
            <person name="Xu J."/>
            <person name="Bruns T."/>
            <person name="Baldrian P."/>
            <person name="Vilgalys R."/>
            <person name="Henrissat B."/>
            <person name="Grigoriev I.V."/>
            <person name="Hibbett D."/>
            <person name="Nagy L.G."/>
            <person name="Martin F.M."/>
        </authorList>
    </citation>
    <scope>NUCLEOTIDE SEQUENCE</scope>
    <source>
        <strain evidence="1">P2</strain>
    </source>
</reference>
<name>A0ACB6YZZ1_THEGA</name>
<organism evidence="1 2">
    <name type="scientific">Thelephora ganbajun</name>
    <name type="common">Ganba fungus</name>
    <dbReference type="NCBI Taxonomy" id="370292"/>
    <lineage>
        <taxon>Eukaryota</taxon>
        <taxon>Fungi</taxon>
        <taxon>Dikarya</taxon>
        <taxon>Basidiomycota</taxon>
        <taxon>Agaricomycotina</taxon>
        <taxon>Agaricomycetes</taxon>
        <taxon>Thelephorales</taxon>
        <taxon>Thelephoraceae</taxon>
        <taxon>Thelephora</taxon>
    </lineage>
</organism>
<reference evidence="1" key="2">
    <citation type="journal article" date="2020" name="Nat. Commun.">
        <title>Large-scale genome sequencing of mycorrhizal fungi provides insights into the early evolution of symbiotic traits.</title>
        <authorList>
            <person name="Miyauchi S."/>
            <person name="Kiss E."/>
            <person name="Kuo A."/>
            <person name="Drula E."/>
            <person name="Kohler A."/>
            <person name="Sanchez-Garcia M."/>
            <person name="Morin E."/>
            <person name="Andreopoulos B."/>
            <person name="Barry K.W."/>
            <person name="Bonito G."/>
            <person name="Buee M."/>
            <person name="Carver A."/>
            <person name="Chen C."/>
            <person name="Cichocki N."/>
            <person name="Clum A."/>
            <person name="Culley D."/>
            <person name="Crous P.W."/>
            <person name="Fauchery L."/>
            <person name="Girlanda M."/>
            <person name="Hayes R.D."/>
            <person name="Keri Z."/>
            <person name="LaButti K."/>
            <person name="Lipzen A."/>
            <person name="Lombard V."/>
            <person name="Magnuson J."/>
            <person name="Maillard F."/>
            <person name="Murat C."/>
            <person name="Nolan M."/>
            <person name="Ohm R.A."/>
            <person name="Pangilinan J."/>
            <person name="Pereira M.F."/>
            <person name="Perotto S."/>
            <person name="Peter M."/>
            <person name="Pfister S."/>
            <person name="Riley R."/>
            <person name="Sitrit Y."/>
            <person name="Stielow J.B."/>
            <person name="Szollosi G."/>
            <person name="Zifcakova L."/>
            <person name="Stursova M."/>
            <person name="Spatafora J.W."/>
            <person name="Tedersoo L."/>
            <person name="Vaario L.M."/>
            <person name="Yamada A."/>
            <person name="Yan M."/>
            <person name="Wang P."/>
            <person name="Xu J."/>
            <person name="Bruns T."/>
            <person name="Baldrian P."/>
            <person name="Vilgalys R."/>
            <person name="Dunand C."/>
            <person name="Henrissat B."/>
            <person name="Grigoriev I.V."/>
            <person name="Hibbett D."/>
            <person name="Nagy L.G."/>
            <person name="Martin F.M."/>
        </authorList>
    </citation>
    <scope>NUCLEOTIDE SEQUENCE</scope>
    <source>
        <strain evidence="1">P2</strain>
    </source>
</reference>
<sequence length="96" mass="10780">MPGMTMMMVRYAADLRPYLRGVDCVRVVMGNATRRDRNYLHLFVRAMIRDADPLSFPPNGSSLGACDVAQLSTRCVDRPRPSVLSDTMSNISRCRV</sequence>
<protein>
    <submittedName>
        <fullName evidence="1">Uncharacterized protein</fullName>
    </submittedName>
</protein>
<evidence type="ECO:0000313" key="2">
    <source>
        <dbReference type="Proteomes" id="UP000886501"/>
    </source>
</evidence>
<keyword evidence="2" id="KW-1185">Reference proteome</keyword>
<proteinExistence type="predicted"/>
<accession>A0ACB6YZZ1</accession>